<dbReference type="EMBL" id="PNHF01000023">
    <property type="protein sequence ID" value="PMC61696.1"/>
    <property type="molecule type" value="Genomic_DNA"/>
</dbReference>
<gene>
    <name evidence="2" type="ORF">CJ204_09845</name>
</gene>
<feature type="transmembrane region" description="Helical" evidence="1">
    <location>
        <begin position="159"/>
        <end position="180"/>
    </location>
</feature>
<evidence type="ECO:0000313" key="2">
    <source>
        <dbReference type="EMBL" id="PMC61696.1"/>
    </source>
</evidence>
<feature type="transmembrane region" description="Helical" evidence="1">
    <location>
        <begin position="43"/>
        <end position="65"/>
    </location>
</feature>
<dbReference type="AlphaFoldDB" id="A0A2N6SXG3"/>
<evidence type="ECO:0000313" key="3">
    <source>
        <dbReference type="Proteomes" id="UP000235363"/>
    </source>
</evidence>
<keyword evidence="1" id="KW-0812">Transmembrane</keyword>
<keyword evidence="1" id="KW-0472">Membrane</keyword>
<comment type="caution">
    <text evidence="2">The sequence shown here is derived from an EMBL/GenBank/DDBJ whole genome shotgun (WGS) entry which is preliminary data.</text>
</comment>
<proteinExistence type="predicted"/>
<accession>A0A2N6SXG3</accession>
<name>A0A2N6SXG3_9CORY</name>
<feature type="transmembrane region" description="Helical" evidence="1">
    <location>
        <begin position="135"/>
        <end position="153"/>
    </location>
</feature>
<dbReference type="RefSeq" id="WP_102213896.1">
    <property type="nucleotide sequence ID" value="NZ_JBIQEP010000001.1"/>
</dbReference>
<keyword evidence="1" id="KW-1133">Transmembrane helix</keyword>
<dbReference type="Pfam" id="PF03729">
    <property type="entry name" value="DUF308"/>
    <property type="match status" value="2"/>
</dbReference>
<feature type="transmembrane region" description="Helical" evidence="1">
    <location>
        <begin position="17"/>
        <end position="37"/>
    </location>
</feature>
<feature type="transmembrane region" description="Helical" evidence="1">
    <location>
        <begin position="99"/>
        <end position="123"/>
    </location>
</feature>
<evidence type="ECO:0000256" key="1">
    <source>
        <dbReference type="SAM" id="Phobius"/>
    </source>
</evidence>
<reference evidence="2 3" key="1">
    <citation type="submission" date="2017-09" db="EMBL/GenBank/DDBJ databases">
        <title>Bacterial strain isolated from the female urinary microbiota.</title>
        <authorList>
            <person name="Thomas-White K."/>
            <person name="Kumar N."/>
            <person name="Forster S."/>
            <person name="Putonti C."/>
            <person name="Lawley T."/>
            <person name="Wolfe A.J."/>
        </authorList>
    </citation>
    <scope>NUCLEOTIDE SEQUENCE [LARGE SCALE GENOMIC DNA]</scope>
    <source>
        <strain evidence="2 3">UMB0908</strain>
    </source>
</reference>
<dbReference type="InterPro" id="IPR005325">
    <property type="entry name" value="DUF308_memb"/>
</dbReference>
<feature type="transmembrane region" description="Helical" evidence="1">
    <location>
        <begin position="72"/>
        <end position="93"/>
    </location>
</feature>
<evidence type="ECO:0008006" key="4">
    <source>
        <dbReference type="Google" id="ProtNLM"/>
    </source>
</evidence>
<dbReference type="Proteomes" id="UP000235363">
    <property type="component" value="Unassembled WGS sequence"/>
</dbReference>
<organism evidence="2 3">
    <name type="scientific">Corynebacterium xerosis</name>
    <dbReference type="NCBI Taxonomy" id="1725"/>
    <lineage>
        <taxon>Bacteria</taxon>
        <taxon>Bacillati</taxon>
        <taxon>Actinomycetota</taxon>
        <taxon>Actinomycetes</taxon>
        <taxon>Mycobacteriales</taxon>
        <taxon>Corynebacteriaceae</taxon>
        <taxon>Corynebacterium</taxon>
    </lineage>
</organism>
<protein>
    <recommendedName>
        <fullName evidence="4">HdeD family acid-resistance protein</fullName>
    </recommendedName>
</protein>
<sequence>MPATGTTITNPLRLIRVLIGVSGLVAAAIGALILIWPGKTAMVVAWTVIAYTLIGGLTYIAVGIFGGGRGAWTRAGCTIIGVIFVIASIVAFSNLQLTAATLATLLGIVMGISWIGEGVVTLFHARTTPSTGWALFYGALSTIAGLVMLFSPLWSMAVIWWLLGISLLALGIVQIIRAIALPSADD</sequence>